<evidence type="ECO:0000313" key="17">
    <source>
        <dbReference type="Proteomes" id="UP000007875"/>
    </source>
</evidence>
<evidence type="ECO:0000256" key="9">
    <source>
        <dbReference type="PIRSR" id="PIRSR001191-1"/>
    </source>
</evidence>
<reference evidence="16" key="3">
    <citation type="submission" date="2025-09" db="UniProtKB">
        <authorList>
            <consortium name="Ensembl"/>
        </authorList>
    </citation>
    <scope>IDENTIFICATION</scope>
</reference>
<evidence type="ECO:0000256" key="5">
    <source>
        <dbReference type="ARBA" id="ARBA00022801"/>
    </source>
</evidence>
<protein>
    <recommendedName>
        <fullName evidence="15">Peptidase metallopeptidase domain-containing protein</fullName>
    </recommendedName>
</protein>
<evidence type="ECO:0000256" key="14">
    <source>
        <dbReference type="SAM" id="Phobius"/>
    </source>
</evidence>
<keyword evidence="8" id="KW-0865">Zymogen</keyword>
<dbReference type="GO" id="GO:0005615">
    <property type="term" value="C:extracellular space"/>
    <property type="evidence" value="ECO:0007669"/>
    <property type="project" value="TreeGrafter"/>
</dbReference>
<comment type="cofactor">
    <cofactor evidence="11">
        <name>Zn(2+)</name>
        <dbReference type="ChEBI" id="CHEBI:29105"/>
    </cofactor>
    <text evidence="11">Binds 2 Zn(2+) ions per subunit.</text>
</comment>
<evidence type="ECO:0000313" key="16">
    <source>
        <dbReference type="Ensembl" id="ENSCSAVP00000016153.1"/>
    </source>
</evidence>
<keyword evidence="11" id="KW-0106">Calcium</keyword>
<dbReference type="Pfam" id="PF00413">
    <property type="entry name" value="Peptidase_M10"/>
    <property type="match status" value="1"/>
</dbReference>
<feature type="binding site" evidence="11">
    <location>
        <position position="216"/>
    </location>
    <ligand>
        <name>Ca(2+)</name>
        <dbReference type="ChEBI" id="CHEBI:29108"/>
        <label>3</label>
    </ligand>
</feature>
<feature type="binding site" evidence="11">
    <location>
        <position position="210"/>
    </location>
    <ligand>
        <name>Ca(2+)</name>
        <dbReference type="ChEBI" id="CHEBI:29108"/>
        <label>2</label>
    </ligand>
</feature>
<dbReference type="InterPro" id="IPR036375">
    <property type="entry name" value="Hemopexin-like_dom_sf"/>
</dbReference>
<dbReference type="InterPro" id="IPR000585">
    <property type="entry name" value="Hemopexin-like_dom"/>
</dbReference>
<feature type="binding site" evidence="10">
    <location>
        <position position="247"/>
    </location>
    <ligand>
        <name>Zn(2+)</name>
        <dbReference type="ChEBI" id="CHEBI:29105"/>
        <label>2</label>
        <note>catalytic</note>
    </ligand>
</feature>
<feature type="binding site" evidence="11">
    <location>
        <position position="212"/>
    </location>
    <ligand>
        <name>Ca(2+)</name>
        <dbReference type="ChEBI" id="CHEBI:29108"/>
        <label>2</label>
    </ligand>
</feature>
<dbReference type="GO" id="GO:0008270">
    <property type="term" value="F:zinc ion binding"/>
    <property type="evidence" value="ECO:0007669"/>
    <property type="project" value="InterPro"/>
</dbReference>
<dbReference type="GO" id="GO:0006508">
    <property type="term" value="P:proteolysis"/>
    <property type="evidence" value="ECO:0007669"/>
    <property type="project" value="UniProtKB-KW"/>
</dbReference>
<dbReference type="Gene3D" id="2.110.10.10">
    <property type="entry name" value="Hemopexin-like domain"/>
    <property type="match status" value="1"/>
</dbReference>
<name>H2ZEY7_CIOSA</name>
<dbReference type="PIRSF" id="PIRSF001191">
    <property type="entry name" value="Peptidase_M10A_matrix"/>
    <property type="match status" value="1"/>
</dbReference>
<organism evidence="16 17">
    <name type="scientific">Ciona savignyi</name>
    <name type="common">Pacific transparent sea squirt</name>
    <dbReference type="NCBI Taxonomy" id="51511"/>
    <lineage>
        <taxon>Eukaryota</taxon>
        <taxon>Metazoa</taxon>
        <taxon>Chordata</taxon>
        <taxon>Tunicata</taxon>
        <taxon>Ascidiacea</taxon>
        <taxon>Phlebobranchia</taxon>
        <taxon>Cionidae</taxon>
        <taxon>Ciona</taxon>
    </lineage>
</organism>
<dbReference type="InterPro" id="IPR033739">
    <property type="entry name" value="M10A_MMP"/>
</dbReference>
<feature type="binding site" evidence="11">
    <location>
        <position position="323"/>
    </location>
    <ligand>
        <name>Ca(2+)</name>
        <dbReference type="ChEBI" id="CHEBI:29108"/>
        <label>4</label>
    </ligand>
</feature>
<dbReference type="CDD" id="cd04278">
    <property type="entry name" value="ZnMc_MMP"/>
    <property type="match status" value="1"/>
</dbReference>
<feature type="binding site" evidence="11">
    <location>
        <position position="453"/>
    </location>
    <ligand>
        <name>Ca(2+)</name>
        <dbReference type="ChEBI" id="CHEBI:29108"/>
        <label>4</label>
    </ligand>
</feature>
<dbReference type="SMART" id="SM00120">
    <property type="entry name" value="HX"/>
    <property type="match status" value="3"/>
</dbReference>
<feature type="binding site" evidence="11">
    <location>
        <position position="195"/>
    </location>
    <ligand>
        <name>Ca(2+)</name>
        <dbReference type="ChEBI" id="CHEBI:29108"/>
        <label>3</label>
    </ligand>
</feature>
<feature type="repeat" description="Hemopexin" evidence="12">
    <location>
        <begin position="449"/>
        <end position="499"/>
    </location>
</feature>
<dbReference type="eggNOG" id="KOG1565">
    <property type="taxonomic scope" value="Eukaryota"/>
</dbReference>
<dbReference type="InterPro" id="IPR002477">
    <property type="entry name" value="Peptidoglycan-bd-like"/>
</dbReference>
<dbReference type="PROSITE" id="PS51642">
    <property type="entry name" value="HEMOPEXIN_2"/>
    <property type="match status" value="3"/>
</dbReference>
<evidence type="ECO:0000256" key="6">
    <source>
        <dbReference type="ARBA" id="ARBA00022833"/>
    </source>
</evidence>
<evidence type="ECO:0000256" key="11">
    <source>
        <dbReference type="PIRSR" id="PIRSR621190-2"/>
    </source>
</evidence>
<feature type="binding site" evidence="10">
    <location>
        <position position="237"/>
    </location>
    <ligand>
        <name>Zn(2+)</name>
        <dbReference type="ChEBI" id="CHEBI:29105"/>
        <label>2</label>
        <note>catalytic</note>
    </ligand>
</feature>
<feature type="binding site" evidence="11">
    <location>
        <position position="370"/>
    </location>
    <ligand>
        <name>Ca(2+)</name>
        <dbReference type="ChEBI" id="CHEBI:29108"/>
        <label>5</label>
    </ligand>
</feature>
<feature type="binding site" evidence="11">
    <location>
        <position position="178"/>
    </location>
    <ligand>
        <name>Ca(2+)</name>
        <dbReference type="ChEBI" id="CHEBI:29108"/>
        <label>2</label>
    </ligand>
</feature>
<comment type="similarity">
    <text evidence="1">Belongs to the peptidase M10A family.</text>
</comment>
<dbReference type="SUPFAM" id="SSF55486">
    <property type="entry name" value="Metalloproteases ('zincins'), catalytic domain"/>
    <property type="match status" value="1"/>
</dbReference>
<dbReference type="InterPro" id="IPR021190">
    <property type="entry name" value="Pept_M10A"/>
</dbReference>
<evidence type="ECO:0000256" key="2">
    <source>
        <dbReference type="ARBA" id="ARBA00022670"/>
    </source>
</evidence>
<feature type="region of interest" description="Disordered" evidence="13">
    <location>
        <begin position="288"/>
        <end position="315"/>
    </location>
</feature>
<dbReference type="InterPro" id="IPR036365">
    <property type="entry name" value="PGBD-like_sf"/>
</dbReference>
<keyword evidence="3 10" id="KW-0479">Metal-binding</keyword>
<dbReference type="SMART" id="SM00235">
    <property type="entry name" value="ZnMc"/>
    <property type="match status" value="1"/>
</dbReference>
<dbReference type="PRINTS" id="PR00138">
    <property type="entry name" value="MATRIXIN"/>
</dbReference>
<keyword evidence="2" id="KW-0645">Protease</keyword>
<dbReference type="InterPro" id="IPR024079">
    <property type="entry name" value="MetalloPept_cat_dom_sf"/>
</dbReference>
<keyword evidence="6 10" id="KW-0862">Zinc</keyword>
<feature type="binding site" description="in inhibited form" evidence="11">
    <location>
        <position position="99"/>
    </location>
    <ligand>
        <name>Zn(2+)</name>
        <dbReference type="ChEBI" id="CHEBI:29105"/>
        <label>2</label>
        <note>catalytic</note>
    </ligand>
</feature>
<feature type="binding site" evidence="11">
    <location>
        <position position="143"/>
    </location>
    <ligand>
        <name>Ca(2+)</name>
        <dbReference type="ChEBI" id="CHEBI:29108"/>
        <label>1</label>
    </ligand>
</feature>
<feature type="binding site" evidence="11">
    <location>
        <position position="219"/>
    </location>
    <ligand>
        <name>Ca(2+)</name>
        <dbReference type="ChEBI" id="CHEBI:29108"/>
        <label>3</label>
    </ligand>
</feature>
<dbReference type="GO" id="GO:0031012">
    <property type="term" value="C:extracellular matrix"/>
    <property type="evidence" value="ECO:0007669"/>
    <property type="project" value="InterPro"/>
</dbReference>
<feature type="binding site" evidence="11">
    <location>
        <position position="196"/>
    </location>
    <ligand>
        <name>Ca(2+)</name>
        <dbReference type="ChEBI" id="CHEBI:29108"/>
        <label>3</label>
    </ligand>
</feature>
<dbReference type="PANTHER" id="PTHR10201">
    <property type="entry name" value="MATRIX METALLOPROTEINASE"/>
    <property type="match status" value="1"/>
</dbReference>
<feature type="binding site" evidence="10">
    <location>
        <position position="241"/>
    </location>
    <ligand>
        <name>Zn(2+)</name>
        <dbReference type="ChEBI" id="CHEBI:29105"/>
        <label>2</label>
        <note>catalytic</note>
    </ligand>
</feature>
<feature type="binding site" evidence="11">
    <location>
        <position position="255"/>
    </location>
    <ligand>
        <name>Zn(2+)</name>
        <dbReference type="ChEBI" id="CHEBI:29105"/>
        <label>2</label>
        <note>catalytic</note>
    </ligand>
</feature>
<evidence type="ECO:0000256" key="8">
    <source>
        <dbReference type="ARBA" id="ARBA00023145"/>
    </source>
</evidence>
<dbReference type="InterPro" id="IPR006026">
    <property type="entry name" value="Peptidase_Metallo"/>
</dbReference>
<feature type="binding site" evidence="11">
    <location>
        <position position="214"/>
    </location>
    <ligand>
        <name>Zn(2+)</name>
        <dbReference type="ChEBI" id="CHEBI:29105"/>
        <label>1</label>
    </ligand>
</feature>
<evidence type="ECO:0000256" key="10">
    <source>
        <dbReference type="PIRSR" id="PIRSR001191-2"/>
    </source>
</evidence>
<feature type="binding site" evidence="11">
    <location>
        <position position="203"/>
    </location>
    <ligand>
        <name>Zn(2+)</name>
        <dbReference type="ChEBI" id="CHEBI:29105"/>
        <label>1</label>
    </ligand>
</feature>
<feature type="repeat" description="Hemopexin" evidence="12">
    <location>
        <begin position="319"/>
        <end position="364"/>
    </location>
</feature>
<dbReference type="STRING" id="51511.ENSCSAVP00000016153"/>
<dbReference type="InParanoid" id="H2ZEY7"/>
<dbReference type="GO" id="GO:0004222">
    <property type="term" value="F:metalloendopeptidase activity"/>
    <property type="evidence" value="ECO:0007669"/>
    <property type="project" value="InterPro"/>
</dbReference>
<feature type="binding site" evidence="11">
    <location>
        <position position="368"/>
    </location>
    <ligand>
        <name>Ca(2+)</name>
        <dbReference type="ChEBI" id="CHEBI:29108"/>
        <label>4</label>
    </ligand>
</feature>
<evidence type="ECO:0000256" key="12">
    <source>
        <dbReference type="PROSITE-ProRule" id="PRU01011"/>
    </source>
</evidence>
<feature type="repeat" description="Hemopexin" evidence="12">
    <location>
        <begin position="401"/>
        <end position="448"/>
    </location>
</feature>
<keyword evidence="17" id="KW-1185">Reference proteome</keyword>
<evidence type="ECO:0000256" key="3">
    <source>
        <dbReference type="ARBA" id="ARBA00022723"/>
    </source>
</evidence>
<evidence type="ECO:0000256" key="1">
    <source>
        <dbReference type="ARBA" id="ARBA00010370"/>
    </source>
</evidence>
<dbReference type="Gene3D" id="3.40.390.10">
    <property type="entry name" value="Collagenase (Catalytic Domain)"/>
    <property type="match status" value="1"/>
</dbReference>
<evidence type="ECO:0000256" key="13">
    <source>
        <dbReference type="SAM" id="MobiDB-lite"/>
    </source>
</evidence>
<dbReference type="FunFam" id="2.110.10.10:FF:000005">
    <property type="entry name" value="Stromelysin-3 preproprotein"/>
    <property type="match status" value="1"/>
</dbReference>
<dbReference type="AlphaFoldDB" id="H2ZEY7"/>
<dbReference type="SUPFAM" id="SSF47090">
    <property type="entry name" value="PGBD-like"/>
    <property type="match status" value="1"/>
</dbReference>
<keyword evidence="14" id="KW-0472">Membrane</keyword>
<dbReference type="FunFam" id="3.40.390.10:FF:000022">
    <property type="entry name" value="Matrix metalloproteinase 1, isoform C"/>
    <property type="match status" value="1"/>
</dbReference>
<dbReference type="PANTHER" id="PTHR10201:SF331">
    <property type="entry name" value="MATRIX METALLOPROTEINASE-14-LIKE ISOFORM X1"/>
    <property type="match status" value="1"/>
</dbReference>
<keyword evidence="14" id="KW-0812">Transmembrane</keyword>
<evidence type="ECO:0000256" key="4">
    <source>
        <dbReference type="ARBA" id="ARBA00022737"/>
    </source>
</evidence>
<dbReference type="OMA" id="WTINEKK"/>
<dbReference type="GeneTree" id="ENSGT00940000166111"/>
<keyword evidence="5" id="KW-0378">Hydrolase</keyword>
<feature type="binding site" evidence="11">
    <location>
        <position position="188"/>
    </location>
    <ligand>
        <name>Zn(2+)</name>
        <dbReference type="ChEBI" id="CHEBI:29105"/>
        <label>1</label>
    </ligand>
</feature>
<evidence type="ECO:0000259" key="15">
    <source>
        <dbReference type="SMART" id="SM00235"/>
    </source>
</evidence>
<accession>H2ZEY7</accession>
<dbReference type="InterPro" id="IPR018487">
    <property type="entry name" value="Hemopexin-like_repeat"/>
</dbReference>
<dbReference type="GO" id="GO:0030198">
    <property type="term" value="P:extracellular matrix organization"/>
    <property type="evidence" value="ECO:0007669"/>
    <property type="project" value="TreeGrafter"/>
</dbReference>
<dbReference type="InterPro" id="IPR001818">
    <property type="entry name" value="Pept_M10_metallopeptidase"/>
</dbReference>
<dbReference type="GO" id="GO:0030574">
    <property type="term" value="P:collagen catabolic process"/>
    <property type="evidence" value="ECO:0007669"/>
    <property type="project" value="TreeGrafter"/>
</dbReference>
<feature type="domain" description="Peptidase metallopeptidase" evidence="15">
    <location>
        <begin position="124"/>
        <end position="280"/>
    </location>
</feature>
<keyword evidence="4" id="KW-0677">Repeat</keyword>
<keyword evidence="7" id="KW-0482">Metalloprotease</keyword>
<feature type="binding site" evidence="11">
    <location>
        <position position="325"/>
    </location>
    <ligand>
        <name>Ca(2+)</name>
        <dbReference type="ChEBI" id="CHEBI:29108"/>
        <label>5</label>
    </ligand>
</feature>
<dbReference type="Proteomes" id="UP000007875">
    <property type="component" value="Unassembled WGS sequence"/>
</dbReference>
<keyword evidence="14" id="KW-1133">Transmembrane helix</keyword>
<proteinExistence type="inferred from homology"/>
<dbReference type="SUPFAM" id="SSF50923">
    <property type="entry name" value="Hemopexin-like domain"/>
    <property type="match status" value="1"/>
</dbReference>
<feature type="binding site" evidence="11">
    <location>
        <position position="219"/>
    </location>
    <ligand>
        <name>Ca(2+)</name>
        <dbReference type="ChEBI" id="CHEBI:29108"/>
        <label>1</label>
    </ligand>
</feature>
<dbReference type="CDD" id="cd00094">
    <property type="entry name" value="HX"/>
    <property type="match status" value="1"/>
</dbReference>
<dbReference type="Ensembl" id="ENSCSAVT00000016334.1">
    <property type="protein sequence ID" value="ENSCSAVP00000016153.1"/>
    <property type="gene ID" value="ENSCSAVG00000009501.1"/>
</dbReference>
<feature type="binding site" evidence="11">
    <location>
        <position position="190"/>
    </location>
    <ligand>
        <name>Zn(2+)</name>
        <dbReference type="ChEBI" id="CHEBI:29105"/>
        <label>1</label>
    </ligand>
</feature>
<sequence length="499" mass="56011">LFQFICNVAKQKRMEVVWTCTLYLNTFFFICCSIIEILTSVFSYLRKFGHAPESNHMSGSLLSLESLSESIRSFQRFAGLTITGELDAETLNAMGKKRCGNPDIAGIPEPSSKLPLRKKRYALQGSKWDHKHLTYKFVSYTPDLTRTETEAEIRAAFQLWEDNSGLRFSKVDNRQKADIEIKFAAGAHGDGDPFDGKGQTLAHAYFPSSGGDAHFDEAETWVLGKVNGVNLRLVAAHEFGHSLGLSHSDVTAALMAPIYNPKLTGLHRDDIQAIQRIYGKSMVKPDIIPPRTRPKVTTTTTTTTRRTTTTKSPPVGACNGRFDAITRLSNGSTYAFLGELFWRLNDNGADKGFPASIYSAWGIRGSVDAALTYKGGHRVHSFRNGRKQNTAHISTLYGSVPSFIDAVFEWSGNGKIYFIKGDKYWRYNPNIKAIDAGYPKPLTVWRGLPGHIDSALQWNGKTYFFENGLYYRFDDNRIQVANSTKYPYPRRADEWWLGC</sequence>
<comment type="cofactor">
    <cofactor evidence="11">
        <name>Ca(2+)</name>
        <dbReference type="ChEBI" id="CHEBI:29108"/>
    </cofactor>
    <text evidence="11">Can bind about 5 Ca(2+) ions per subunit.</text>
</comment>
<dbReference type="Pfam" id="PF00045">
    <property type="entry name" value="Hemopexin"/>
    <property type="match status" value="3"/>
</dbReference>
<feature type="compositionally biased region" description="Low complexity" evidence="13">
    <location>
        <begin position="295"/>
        <end position="315"/>
    </location>
</feature>
<dbReference type="Pfam" id="PF01471">
    <property type="entry name" value="PG_binding_1"/>
    <property type="match status" value="1"/>
</dbReference>
<evidence type="ECO:0000256" key="7">
    <source>
        <dbReference type="ARBA" id="ARBA00023049"/>
    </source>
</evidence>
<feature type="transmembrane region" description="Helical" evidence="14">
    <location>
        <begin position="22"/>
        <end position="45"/>
    </location>
</feature>
<reference evidence="16" key="2">
    <citation type="submission" date="2025-08" db="UniProtKB">
        <authorList>
            <consortium name="Ensembl"/>
        </authorList>
    </citation>
    <scope>IDENTIFICATION</scope>
</reference>
<reference evidence="17" key="1">
    <citation type="submission" date="2003-08" db="EMBL/GenBank/DDBJ databases">
        <authorList>
            <person name="Birren B."/>
            <person name="Nusbaum C."/>
            <person name="Abebe A."/>
            <person name="Abouelleil A."/>
            <person name="Adekoya E."/>
            <person name="Ait-zahra M."/>
            <person name="Allen N."/>
            <person name="Allen T."/>
            <person name="An P."/>
            <person name="Anderson M."/>
            <person name="Anderson S."/>
            <person name="Arachchi H."/>
            <person name="Armbruster J."/>
            <person name="Bachantsang P."/>
            <person name="Baldwin J."/>
            <person name="Barry A."/>
            <person name="Bayul T."/>
            <person name="Blitshsteyn B."/>
            <person name="Bloom T."/>
            <person name="Blye J."/>
            <person name="Boguslavskiy L."/>
            <person name="Borowsky M."/>
            <person name="Boukhgalter B."/>
            <person name="Brunache A."/>
            <person name="Butler J."/>
            <person name="Calixte N."/>
            <person name="Calvo S."/>
            <person name="Camarata J."/>
            <person name="Campo K."/>
            <person name="Chang J."/>
            <person name="Cheshatsang Y."/>
            <person name="Citroen M."/>
            <person name="Collymore A."/>
            <person name="Considine T."/>
            <person name="Cook A."/>
            <person name="Cooke P."/>
            <person name="Corum B."/>
            <person name="Cuomo C."/>
            <person name="David R."/>
            <person name="Dawoe T."/>
            <person name="Degray S."/>
            <person name="Dodge S."/>
            <person name="Dooley K."/>
            <person name="Dorje P."/>
            <person name="Dorjee K."/>
            <person name="Dorris L."/>
            <person name="Duffey N."/>
            <person name="Dupes A."/>
            <person name="Elkins T."/>
            <person name="Engels R."/>
            <person name="Erickson J."/>
            <person name="Farina A."/>
            <person name="Faro S."/>
            <person name="Ferreira P."/>
            <person name="Fischer H."/>
            <person name="Fitzgerald M."/>
            <person name="Foley K."/>
            <person name="Gage D."/>
            <person name="Galagan J."/>
            <person name="Gearin G."/>
            <person name="Gnerre S."/>
            <person name="Gnirke A."/>
            <person name="Goyette A."/>
            <person name="Graham J."/>
            <person name="Grandbois E."/>
            <person name="Gyaltsen K."/>
            <person name="Hafez N."/>
            <person name="Hagopian D."/>
            <person name="Hagos B."/>
            <person name="Hall J."/>
            <person name="Hatcher B."/>
            <person name="Heller A."/>
            <person name="Higgins H."/>
            <person name="Honan T."/>
            <person name="Horn A."/>
            <person name="Houde N."/>
            <person name="Hughes L."/>
            <person name="Hulme W."/>
            <person name="Husby E."/>
            <person name="Iliev I."/>
            <person name="Jaffe D."/>
            <person name="Jones C."/>
            <person name="Kamal M."/>
            <person name="Kamat A."/>
            <person name="Kamvysselis M."/>
            <person name="Karlsson E."/>
            <person name="Kells C."/>
            <person name="Kieu A."/>
            <person name="Kisner P."/>
            <person name="Kodira C."/>
            <person name="Kulbokas E."/>
            <person name="Labutti K."/>
            <person name="Lama D."/>
            <person name="Landers T."/>
            <person name="Leger J."/>
            <person name="Levine S."/>
            <person name="Lewis D."/>
            <person name="Lewis T."/>
            <person name="Lindblad-toh K."/>
            <person name="Liu X."/>
            <person name="Lokyitsang T."/>
            <person name="Lokyitsang Y."/>
            <person name="Lucien O."/>
            <person name="Lui A."/>
            <person name="Ma L.J."/>
            <person name="Mabbitt R."/>
            <person name="Macdonald J."/>
            <person name="Maclean C."/>
            <person name="Major J."/>
            <person name="Manning J."/>
            <person name="Marabella R."/>
            <person name="Maru K."/>
            <person name="Matthews C."/>
            <person name="Mauceli E."/>
            <person name="Mccarthy M."/>
            <person name="Mcdonough S."/>
            <person name="Mcghee T."/>
            <person name="Meldrim J."/>
            <person name="Meneus L."/>
            <person name="Mesirov J."/>
            <person name="Mihalev A."/>
            <person name="Mihova T."/>
            <person name="Mikkelsen T."/>
            <person name="Mlenga V."/>
            <person name="Moru K."/>
            <person name="Mozes J."/>
            <person name="Mulrain L."/>
            <person name="Munson G."/>
            <person name="Naylor J."/>
            <person name="Newes C."/>
            <person name="Nguyen C."/>
            <person name="Nguyen N."/>
            <person name="Nguyen T."/>
            <person name="Nicol R."/>
            <person name="Nielsen C."/>
            <person name="Nizzari M."/>
            <person name="Norbu C."/>
            <person name="Norbu N."/>
            <person name="O'donnell P."/>
            <person name="Okoawo O."/>
            <person name="O'leary S."/>
            <person name="Omotosho B."/>
            <person name="O'neill K."/>
            <person name="Osman S."/>
            <person name="Parker S."/>
            <person name="Perrin D."/>
            <person name="Phunkhang P."/>
            <person name="Piqani B."/>
            <person name="Purcell S."/>
            <person name="Rachupka T."/>
            <person name="Ramasamy U."/>
            <person name="Rameau R."/>
            <person name="Ray V."/>
            <person name="Raymond C."/>
            <person name="Retta R."/>
            <person name="Richardson S."/>
            <person name="Rise C."/>
            <person name="Rodriguez J."/>
            <person name="Rogers J."/>
            <person name="Rogov P."/>
            <person name="Rutman M."/>
            <person name="Schupbach R."/>
            <person name="Seaman C."/>
            <person name="Settipalli S."/>
            <person name="Sharpe T."/>
            <person name="Sheridan J."/>
            <person name="Sherpa N."/>
            <person name="Shi J."/>
            <person name="Smirnov S."/>
            <person name="Smith C."/>
            <person name="Sougnez C."/>
            <person name="Spencer B."/>
            <person name="Stalker J."/>
            <person name="Stange-thomann N."/>
            <person name="Stavropoulos S."/>
            <person name="Stetson K."/>
            <person name="Stone C."/>
            <person name="Stone S."/>
            <person name="Stubbs M."/>
            <person name="Talamas J."/>
            <person name="Tchuinga P."/>
            <person name="Tenzing P."/>
            <person name="Tesfaye S."/>
            <person name="Theodore J."/>
            <person name="Thoulutsang Y."/>
            <person name="Topham K."/>
            <person name="Towey S."/>
            <person name="Tsamla T."/>
            <person name="Tsomo N."/>
            <person name="Vallee D."/>
            <person name="Vassiliev H."/>
            <person name="Venkataraman V."/>
            <person name="Vinson J."/>
            <person name="Vo A."/>
            <person name="Wade C."/>
            <person name="Wang S."/>
            <person name="Wangchuk T."/>
            <person name="Wangdi T."/>
            <person name="Whittaker C."/>
            <person name="Wilkinson J."/>
            <person name="Wu Y."/>
            <person name="Wyman D."/>
            <person name="Yadav S."/>
            <person name="Yang S."/>
            <person name="Yang X."/>
            <person name="Yeager S."/>
            <person name="Yee E."/>
            <person name="Young G."/>
            <person name="Zainoun J."/>
            <person name="Zembeck L."/>
            <person name="Zimmer A."/>
            <person name="Zody M."/>
            <person name="Lander E."/>
        </authorList>
    </citation>
    <scope>NUCLEOTIDE SEQUENCE [LARGE SCALE GENOMIC DNA]</scope>
</reference>
<feature type="active site" evidence="9">
    <location>
        <position position="238"/>
    </location>
</feature>